<keyword evidence="11 17" id="KW-0276">Fatty acid metabolism</keyword>
<reference evidence="22 23" key="1">
    <citation type="submission" date="2021-01" db="EMBL/GenBank/DDBJ databases">
        <title>Whole genome shotgun sequence of Plantactinospora endophytica NBRC 110450.</title>
        <authorList>
            <person name="Komaki H."/>
            <person name="Tamura T."/>
        </authorList>
    </citation>
    <scope>NUCLEOTIDE SEQUENCE [LARGE SCALE GENOMIC DNA]</scope>
    <source>
        <strain evidence="22 23">NBRC 110450</strain>
    </source>
</reference>
<feature type="region of interest" description="Disordered" evidence="19">
    <location>
        <begin position="27"/>
        <end position="61"/>
    </location>
</feature>
<comment type="pathway">
    <text evidence="2 17">Lipid metabolism; malonyl-CoA biosynthesis; malonyl-CoA from acetyl-CoA: step 1/1.</text>
</comment>
<dbReference type="PRINTS" id="PR01069">
    <property type="entry name" value="ACCCTRFRASEA"/>
</dbReference>
<proteinExistence type="inferred from homology"/>
<evidence type="ECO:0000256" key="15">
    <source>
        <dbReference type="ARBA" id="ARBA00025280"/>
    </source>
</evidence>
<dbReference type="Gene3D" id="3.90.226.10">
    <property type="entry name" value="2-enoyl-CoA Hydratase, Chain A, domain 1"/>
    <property type="match status" value="2"/>
</dbReference>
<dbReference type="InterPro" id="IPR029045">
    <property type="entry name" value="ClpP/crotonase-like_dom_sf"/>
</dbReference>
<evidence type="ECO:0000259" key="20">
    <source>
        <dbReference type="PROSITE" id="PS50980"/>
    </source>
</evidence>
<comment type="similarity">
    <text evidence="17">Belongs to the AccA family.</text>
</comment>
<keyword evidence="10 18" id="KW-0863">Zinc-finger</keyword>
<keyword evidence="13 17" id="KW-0443">Lipid metabolism</keyword>
<keyword evidence="8 17" id="KW-0808">Transferase</keyword>
<feature type="compositionally biased region" description="Basic and acidic residues" evidence="19">
    <location>
        <begin position="43"/>
        <end position="59"/>
    </location>
</feature>
<evidence type="ECO:0000256" key="14">
    <source>
        <dbReference type="ARBA" id="ARBA00023160"/>
    </source>
</evidence>
<evidence type="ECO:0000256" key="3">
    <source>
        <dbReference type="ARBA" id="ARBA00006276"/>
    </source>
</evidence>
<keyword evidence="18" id="KW-0862">Zinc</keyword>
<dbReference type="SUPFAM" id="SSF52096">
    <property type="entry name" value="ClpP/crotonase"/>
    <property type="match status" value="2"/>
</dbReference>
<evidence type="ECO:0000313" key="22">
    <source>
        <dbReference type="EMBL" id="GIG92074.1"/>
    </source>
</evidence>
<feature type="zinc finger region" description="C4-type" evidence="18">
    <location>
        <begin position="79"/>
        <end position="101"/>
    </location>
</feature>
<keyword evidence="18" id="KW-0479">Metal-binding</keyword>
<dbReference type="EMBL" id="BONW01000041">
    <property type="protein sequence ID" value="GIG92074.1"/>
    <property type="molecule type" value="Genomic_DNA"/>
</dbReference>
<evidence type="ECO:0000256" key="8">
    <source>
        <dbReference type="ARBA" id="ARBA00022679"/>
    </source>
</evidence>
<dbReference type="InterPro" id="IPR011763">
    <property type="entry name" value="COA_CT_C"/>
</dbReference>
<dbReference type="EC" id="2.1.3.15" evidence="17"/>
<sequence length="641" mass="67443">MTPRSRRWSEYLVQGLSGLAAAGTGWYLPPPAGAEDGPDGGGDADRDADRPVDRKRDWGETMTSTLEPAVSTEPDWIACRACRTMVYRKRYERLQRVCPDCGHHSGLSADDRLRLLLDPGFEPIPVAPTVHDPLAFTDHRPYADRLAAARAGRGDDDAVRVVRGTMRGSPLVVAVMDFGFLGGSLGVAAGEAITTAAETALAERLPLLIVTASGGARMQEGTLSLMQMAKTSNAMAALDEAGLLTVTLVTDPTYGGVAASFATLADVVVAEPAARMGFAGPRVIEQTIRQRLPEGFQRAEFLLSHGLVDDVRPRAELAPTISLLLAATTPGDPEWGGDEVDPVRRRPEELAQRPVAEVVPLARHLDRPTLLDHVAAWAEGFVELHGDRAGEDCPALVGGVAMLDGLPVLVLGHQKGHSTAELVRRNFGMPGPAGYRKAARLMRLAAKLRLPVLALVDTPGAYPGVTAEEQGQAGAIAECLRLMGSLPVPVLSVVTGEGGSGGALALGVADQVLICANAIYSVISPEGCAAILWKDPAATARAADALRIDAESCLRLGVVDGVIPEPDGGAHTDPVRASDAIRSAVVATLRELRGIPGEQLVRERRDRFRRFGRWELPAAGAPAAVGHPGAVSPGGVGAERP</sequence>
<evidence type="ECO:0000256" key="12">
    <source>
        <dbReference type="ARBA" id="ARBA00022840"/>
    </source>
</evidence>
<dbReference type="PANTHER" id="PTHR42853:SF3">
    <property type="entry name" value="ACETYL-COENZYME A CARBOXYLASE CARBOXYL TRANSFERASE SUBUNIT ALPHA, CHLOROPLASTIC"/>
    <property type="match status" value="1"/>
</dbReference>
<comment type="catalytic activity">
    <reaction evidence="16 17">
        <text>N(6)-carboxybiotinyl-L-lysyl-[protein] + acetyl-CoA = N(6)-biotinyl-L-lysyl-[protein] + malonyl-CoA</text>
        <dbReference type="Rhea" id="RHEA:54728"/>
        <dbReference type="Rhea" id="RHEA-COMP:10505"/>
        <dbReference type="Rhea" id="RHEA-COMP:10506"/>
        <dbReference type="ChEBI" id="CHEBI:57288"/>
        <dbReference type="ChEBI" id="CHEBI:57384"/>
        <dbReference type="ChEBI" id="CHEBI:83144"/>
        <dbReference type="ChEBI" id="CHEBI:83145"/>
        <dbReference type="EC" id="2.1.3.15"/>
    </reaction>
</comment>
<comment type="cofactor">
    <cofactor evidence="18">
        <name>Zn(2+)</name>
        <dbReference type="ChEBI" id="CHEBI:29105"/>
    </cofactor>
    <text evidence="18">Binds 1 zinc ion per subunit.</text>
</comment>
<evidence type="ECO:0000256" key="19">
    <source>
        <dbReference type="SAM" id="MobiDB-lite"/>
    </source>
</evidence>
<evidence type="ECO:0000256" key="4">
    <source>
        <dbReference type="ARBA" id="ARBA00010284"/>
    </source>
</evidence>
<dbReference type="HAMAP" id="MF_01395">
    <property type="entry name" value="AcetylCoA_CT_beta"/>
    <property type="match status" value="1"/>
</dbReference>
<evidence type="ECO:0000256" key="18">
    <source>
        <dbReference type="HAMAP-Rule" id="MF_01395"/>
    </source>
</evidence>
<comment type="function">
    <text evidence="17">Component of the acetyl coenzyme A carboxylase (ACC) complex. First, biotin carboxylase catalyzes the carboxylation of biotin on its carrier protein (BCCP) and then the CO(2) group is transferred by the carboxyltransferase to acetyl-CoA to form malonyl-CoA.</text>
</comment>
<evidence type="ECO:0000256" key="10">
    <source>
        <dbReference type="ARBA" id="ARBA00022771"/>
    </source>
</evidence>
<evidence type="ECO:0000256" key="11">
    <source>
        <dbReference type="ARBA" id="ARBA00022832"/>
    </source>
</evidence>
<dbReference type="InterPro" id="IPR001095">
    <property type="entry name" value="Acetyl_CoA_COase_a_su"/>
</dbReference>
<feature type="domain" description="CoA carboxyltransferase N-terminal" evidence="20">
    <location>
        <begin position="75"/>
        <end position="343"/>
    </location>
</feature>
<dbReference type="InterPro" id="IPR011762">
    <property type="entry name" value="COA_CT_N"/>
</dbReference>
<comment type="similarity">
    <text evidence="3">In the C-terminal section; belongs to the AccA family.</text>
</comment>
<keyword evidence="14 17" id="KW-0275">Fatty acid biosynthesis</keyword>
<evidence type="ECO:0000313" key="23">
    <source>
        <dbReference type="Proteomes" id="UP000646749"/>
    </source>
</evidence>
<keyword evidence="23" id="KW-1185">Reference proteome</keyword>
<comment type="subunit">
    <text evidence="17">Acetyl-CoA carboxylase is a heterohexamer composed of biotin carboxyl carrier protein (AccB), biotin carboxylase (AccC) and two subunits each of ACCase subunit alpha (AccA) and ACCase subunit beta (AccD).</text>
</comment>
<keyword evidence="9 17" id="KW-0547">Nucleotide-binding</keyword>
<feature type="binding site" evidence="18">
    <location>
        <position position="82"/>
    </location>
    <ligand>
        <name>Zn(2+)</name>
        <dbReference type="ChEBI" id="CHEBI:29105"/>
    </ligand>
</feature>
<accession>A0ABQ4EBQ0</accession>
<feature type="binding site" evidence="18">
    <location>
        <position position="79"/>
    </location>
    <ligand>
        <name>Zn(2+)</name>
        <dbReference type="ChEBI" id="CHEBI:29105"/>
    </ligand>
</feature>
<feature type="region of interest" description="Disordered" evidence="19">
    <location>
        <begin position="621"/>
        <end position="641"/>
    </location>
</feature>
<dbReference type="HAMAP" id="MF_00823">
    <property type="entry name" value="AcetylCoA_CT_alpha"/>
    <property type="match status" value="1"/>
</dbReference>
<keyword evidence="6 17" id="KW-0963">Cytoplasm</keyword>
<organism evidence="22 23">
    <name type="scientific">Plantactinospora endophytica</name>
    <dbReference type="NCBI Taxonomy" id="673535"/>
    <lineage>
        <taxon>Bacteria</taxon>
        <taxon>Bacillati</taxon>
        <taxon>Actinomycetota</taxon>
        <taxon>Actinomycetes</taxon>
        <taxon>Micromonosporales</taxon>
        <taxon>Micromonosporaceae</taxon>
        <taxon>Plantactinospora</taxon>
    </lineage>
</organism>
<evidence type="ECO:0000256" key="6">
    <source>
        <dbReference type="ARBA" id="ARBA00022490"/>
    </source>
</evidence>
<feature type="binding site" evidence="18">
    <location>
        <position position="101"/>
    </location>
    <ligand>
        <name>Zn(2+)</name>
        <dbReference type="ChEBI" id="CHEBI:29105"/>
    </ligand>
</feature>
<feature type="compositionally biased region" description="Gly residues" evidence="19">
    <location>
        <begin position="632"/>
        <end position="641"/>
    </location>
</feature>
<comment type="caution">
    <text evidence="22">The sequence shown here is derived from an EMBL/GenBank/DDBJ whole genome shotgun (WGS) entry which is preliminary data.</text>
</comment>
<dbReference type="PROSITE" id="PS50989">
    <property type="entry name" value="COA_CT_CTER"/>
    <property type="match status" value="1"/>
</dbReference>
<evidence type="ECO:0000256" key="5">
    <source>
        <dbReference type="ARBA" id="ARBA00011664"/>
    </source>
</evidence>
<dbReference type="Pfam" id="PF03255">
    <property type="entry name" value="ACCA"/>
    <property type="match status" value="1"/>
</dbReference>
<name>A0ABQ4EBQ0_9ACTN</name>
<comment type="similarity">
    <text evidence="18">Belongs to the AccD/PCCB family.</text>
</comment>
<evidence type="ECO:0000256" key="2">
    <source>
        <dbReference type="ARBA" id="ARBA00004956"/>
    </source>
</evidence>
<evidence type="ECO:0000256" key="17">
    <source>
        <dbReference type="HAMAP-Rule" id="MF_00823"/>
    </source>
</evidence>
<feature type="domain" description="CoA carboxyltransferase C-terminal" evidence="21">
    <location>
        <begin position="346"/>
        <end position="591"/>
    </location>
</feature>
<gene>
    <name evidence="17" type="primary">accA</name>
    <name evidence="18" type="synonym">accD</name>
    <name evidence="22" type="ORF">Pen02_70100</name>
</gene>
<comment type="similarity">
    <text evidence="4">In the N-terminal section; belongs to the AccD/PCCB family.</text>
</comment>
<dbReference type="InterPro" id="IPR000438">
    <property type="entry name" value="Acetyl_CoA_COase_Trfase_b_su"/>
</dbReference>
<evidence type="ECO:0000256" key="16">
    <source>
        <dbReference type="ARBA" id="ARBA00049152"/>
    </source>
</evidence>
<comment type="function">
    <text evidence="15 18">Component of the acetyl coenzyme A carboxylase (ACC) complex. Biotin carboxylase (BC) catalyzes the carboxylation of biotin on its carrier protein (BCCP) and then the CO(2) group is transferred by the transcarboxylase to acetyl-CoA to form malonyl-CoA.</text>
</comment>
<dbReference type="Proteomes" id="UP000646749">
    <property type="component" value="Unassembled WGS sequence"/>
</dbReference>
<feature type="compositionally biased region" description="Low complexity" evidence="19">
    <location>
        <begin position="621"/>
        <end position="631"/>
    </location>
</feature>
<keyword evidence="12 17" id="KW-0067">ATP-binding</keyword>
<keyword evidence="7 17" id="KW-0444">Lipid biosynthesis</keyword>
<evidence type="ECO:0000256" key="9">
    <source>
        <dbReference type="ARBA" id="ARBA00022741"/>
    </source>
</evidence>
<comment type="subcellular location">
    <subcellularLocation>
        <location evidence="1 17">Cytoplasm</location>
    </subcellularLocation>
</comment>
<dbReference type="NCBIfam" id="TIGR00513">
    <property type="entry name" value="accA"/>
    <property type="match status" value="1"/>
</dbReference>
<dbReference type="PANTHER" id="PTHR42853">
    <property type="entry name" value="ACETYL-COENZYME A CARBOXYLASE CARBOXYL TRANSFERASE SUBUNIT ALPHA"/>
    <property type="match status" value="1"/>
</dbReference>
<dbReference type="NCBIfam" id="NF041504">
    <property type="entry name" value="AccA_sub"/>
    <property type="match status" value="1"/>
</dbReference>
<protein>
    <recommendedName>
        <fullName evidence="17 18">Multifunctional fusion protein</fullName>
    </recommendedName>
    <domain>
        <recommendedName>
            <fullName evidence="17">Acetyl-coenzyme A carboxylase carboxyl transferase subunit alpha</fullName>
            <shortName evidence="17">ACCase subunit alpha</shortName>
            <shortName evidence="17">Acetyl-CoA carboxylase carboxyltransferase subunit alpha</shortName>
            <ecNumber evidence="17">2.1.3.15</ecNumber>
        </recommendedName>
    </domain>
    <domain>
        <recommendedName>
            <fullName evidence="18">Acetyl-coenzyme A carboxylase carboxyl transferase subunit beta</fullName>
            <shortName evidence="18">ACCase subunit beta</shortName>
            <shortName evidence="18">Acetyl-CoA carboxylase carboxyltransferase subunit beta</shortName>
        </recommendedName>
    </domain>
</protein>
<comment type="subunit">
    <text evidence="5">Acetyl-CoA carboxylase is a heterotetramer composed of biotin carboxyl carrier protein (AccB), biotin carboxylase (AccC) and two subunits of ACCase subunit beta/alpha.</text>
</comment>
<feature type="binding site" evidence="18">
    <location>
        <position position="98"/>
    </location>
    <ligand>
        <name>Zn(2+)</name>
        <dbReference type="ChEBI" id="CHEBI:29105"/>
    </ligand>
</feature>
<evidence type="ECO:0000256" key="7">
    <source>
        <dbReference type="ARBA" id="ARBA00022516"/>
    </source>
</evidence>
<evidence type="ECO:0000256" key="1">
    <source>
        <dbReference type="ARBA" id="ARBA00004496"/>
    </source>
</evidence>
<evidence type="ECO:0000259" key="21">
    <source>
        <dbReference type="PROSITE" id="PS50989"/>
    </source>
</evidence>
<dbReference type="PROSITE" id="PS50980">
    <property type="entry name" value="COA_CT_NTER"/>
    <property type="match status" value="1"/>
</dbReference>
<evidence type="ECO:0000256" key="13">
    <source>
        <dbReference type="ARBA" id="ARBA00023098"/>
    </source>
</evidence>